<evidence type="ECO:0000313" key="2">
    <source>
        <dbReference type="Proteomes" id="UP000283269"/>
    </source>
</evidence>
<proteinExistence type="predicted"/>
<organism evidence="1 2">
    <name type="scientific">Psilocybe cyanescens</name>
    <dbReference type="NCBI Taxonomy" id="93625"/>
    <lineage>
        <taxon>Eukaryota</taxon>
        <taxon>Fungi</taxon>
        <taxon>Dikarya</taxon>
        <taxon>Basidiomycota</taxon>
        <taxon>Agaricomycotina</taxon>
        <taxon>Agaricomycetes</taxon>
        <taxon>Agaricomycetidae</taxon>
        <taxon>Agaricales</taxon>
        <taxon>Agaricineae</taxon>
        <taxon>Strophariaceae</taxon>
        <taxon>Psilocybe</taxon>
    </lineage>
</organism>
<comment type="caution">
    <text evidence="1">The sequence shown here is derived from an EMBL/GenBank/DDBJ whole genome shotgun (WGS) entry which is preliminary data.</text>
</comment>
<protein>
    <submittedName>
        <fullName evidence="1">Uncharacterized protein</fullName>
    </submittedName>
</protein>
<evidence type="ECO:0000313" key="1">
    <source>
        <dbReference type="EMBL" id="PPQ94941.1"/>
    </source>
</evidence>
<gene>
    <name evidence="1" type="ORF">CVT25_004563</name>
</gene>
<dbReference type="AlphaFoldDB" id="A0A409XW21"/>
<dbReference type="Proteomes" id="UP000283269">
    <property type="component" value="Unassembled WGS sequence"/>
</dbReference>
<sequence length="37" mass="3725">MVIRRACVGVLGKPAHTSSPAKGRIVLPGLASLGSQP</sequence>
<name>A0A409XW21_PSICY</name>
<accession>A0A409XW21</accession>
<keyword evidence="2" id="KW-1185">Reference proteome</keyword>
<feature type="non-terminal residue" evidence="1">
    <location>
        <position position="37"/>
    </location>
</feature>
<dbReference type="InParanoid" id="A0A409XW21"/>
<dbReference type="EMBL" id="NHYD01000190">
    <property type="protein sequence ID" value="PPQ94941.1"/>
    <property type="molecule type" value="Genomic_DNA"/>
</dbReference>
<reference evidence="1 2" key="1">
    <citation type="journal article" date="2018" name="Evol. Lett.">
        <title>Horizontal gene cluster transfer increased hallucinogenic mushroom diversity.</title>
        <authorList>
            <person name="Reynolds H.T."/>
            <person name="Vijayakumar V."/>
            <person name="Gluck-Thaler E."/>
            <person name="Korotkin H.B."/>
            <person name="Matheny P.B."/>
            <person name="Slot J.C."/>
        </authorList>
    </citation>
    <scope>NUCLEOTIDE SEQUENCE [LARGE SCALE GENOMIC DNA]</scope>
    <source>
        <strain evidence="1 2">2631</strain>
    </source>
</reference>